<feature type="compositionally biased region" description="Basic and acidic residues" evidence="2">
    <location>
        <begin position="635"/>
        <end position="649"/>
    </location>
</feature>
<feature type="region of interest" description="Disordered" evidence="2">
    <location>
        <begin position="309"/>
        <end position="385"/>
    </location>
</feature>
<dbReference type="CDD" id="cd13275">
    <property type="entry name" value="PH_M-RIP"/>
    <property type="match status" value="1"/>
</dbReference>
<protein>
    <submittedName>
        <fullName evidence="5">Protein outspread isoform X1</fullName>
    </submittedName>
</protein>
<feature type="region of interest" description="Disordered" evidence="2">
    <location>
        <begin position="179"/>
        <end position="210"/>
    </location>
</feature>
<feature type="region of interest" description="Disordered" evidence="2">
    <location>
        <begin position="2123"/>
        <end position="2233"/>
    </location>
</feature>
<feature type="compositionally biased region" description="Basic and acidic residues" evidence="2">
    <location>
        <begin position="1133"/>
        <end position="1142"/>
    </location>
</feature>
<feature type="region of interest" description="Disordered" evidence="2">
    <location>
        <begin position="2020"/>
        <end position="2105"/>
    </location>
</feature>
<evidence type="ECO:0000313" key="4">
    <source>
        <dbReference type="Proteomes" id="UP000515204"/>
    </source>
</evidence>
<dbReference type="Proteomes" id="UP000515204">
    <property type="component" value="Unplaced"/>
</dbReference>
<evidence type="ECO:0000256" key="1">
    <source>
        <dbReference type="SAM" id="Coils"/>
    </source>
</evidence>
<sequence>MSGGTAGVRGAECRKFAPNIFNKSKCSSCFKQKEEHSAEALECNRATRKISKCGYLFVAPGWDFSNPLNRTKRWQRRWFVLYDDGELTYSVDEHPETVPQARIDMTRVLEVAAAEDVTGHPYSLAVTSPEGVTFVKGTCREETRWWTDVLQVYSRNKGRHKRNATFPGGQTTILQVTPTIRSNTPNPPRPRFNSCRSEPRGSAWIPESGGGSSELCSSVFSSTPSLVTTSVVTTANNSVLTNGNAQNVTEAKNNLSPLLSGGGAPLENGSSGSYLTTGATSTTTTTTTSMSMNGGVCCAVYSTTTTTVSTATSATPSGVVLSSVGSLSEKPPMIPHDGRSSYRDQPASSASPPTRDKLRAEDKARRRMNQQGERTSGIIGDASAASGEKLDDDACRRILLEHEREREGKLRDIAASLTQPRARRIKPRTSEPTRDVVDAANAAHQDKLIRGDPDGCGLDISGIRYSPTSELRVDLPAEDLLNIKKGWLMKQGLNKEWNKHWFVLRGCGLMYYRDPCAEDKGIMDGVIDLNTVTAVTSLQVARNYGFQTVAWDDRGSTVLSAVTAGIRSSWMSAIKRAANLPDPDSNNVDSLAVCPDTQQEAKPQSPTASITDRERDSVVASTSITPRSVLFSSDEEYRTASEGGRRESGDWSEIPVSPPLVRNGDWPIALKGSGWSDSANHEWSELPPSPPLTRTALSRVKARSRSSSRSRVYKRSRSSPPSSRRSTLDSVRSEDLMMACCELGEDEEQSNGHLQGNSCLSSANDSPLIVELLENQVSLLHDQLDQNQSHPSTLLVIVERQENEIESLKSQLNVARTDVANAEKELARLRQQKVEASIREKQVDELLNTIQRTEQQRNKDLEDLEKMKKVYSREKEVLECKLLETEAILRETTERCEMLTNELASSHRTVEHLQAEMSALGDRLSQGIEENERLYNRVRELEEKNGLSVSRERGRSFDSLSDLTNIELDLDLTALDKERVVEEYDELRSRFEKAVMEIRAMRKELREAHATQDVLELEIFAHKQDAASVNETNQAQAQLMAARIQDLTNKLAASEKQVRTLKQKLTKAETRDKRRSLSLKGRESFQISQEVEDKLLDLENKICAIERGKSVSAPVSAGSSSKESSPNLKKEKRRDSKNLDRARLRRKSLDSATSSEPMKVLIRLSTLETKVANVVAETMASDAEKDSSECSEVSGSSEVSLEVLARLKKLERVVAKSKRRLEKCLGSTQAEDKAEKCLREVNDILDSCLECKKSQAGAQVTESVGVAVSRLETILKDKLSELTKRRQMLAQEGRLDEREKTKLLAERVAFESVILRQIKCALNRTADRSAVLSELVETSQLASSLKRKIHGTKPKTYQNTNYIQYLTKVLANKLVLVGQAADTAKEVSAARSESLNFLLQKQREVNEMMRKYKDTKLRQLAEALAAETLSLSEQEDNLGCKQVGGSSKKLLEDRRIREAWALAQETVSKELVQAEVSHVIMRYGQLYERNVTSIADTCLSFDSADHVRLESWVDAAQTRLRQEMELSIHELSEAYEECLRAMKKSKLTIADAKYESRQLLTDYADVVAHKALIDSRIALLQDTTRQPAMTFPGETFVSSLIRNEDTLACLTDEGCDLQGNPILDAEYSYLYQRLAKECEERVTGKRESKEQLKNISQSLFHLEEDLAGLSKCMRDKAAGGSVDGVAWSKWSGNVTDWSGVCDKCSHLREQIRKLSDYVNSVSCQTCGQLQDTIQRITAEHNQELETLKRDQEKDLMDIKGELDSQRQSLTSRYEQEAASLRERARKLEHRLNAMDSEHSAHVNELRAAYQRSISAELDTDAETRKRYKEEIKQLRALCEKGLLAMENSHRRIIAEMEEKHRQELESLRVEKEQALSEETQATLAALDAMRKAHEHEVQKEIAKFKQEFIKQMQAREDIGVLHKEHEEEMEEIKQEILSLSAKYSSKCVESAALEEKVGNLSKQLAQAQQHIMQLDARNKQLRAHLVLETNDSGGINDTIQILRGGRDNELAEPREEIHRLQQQLKHGDTPRESSGVPSKAPSLDYSPACSPQRARSNQESPAARTSGVVGAGGSSEQRVTSERSSKGSSMSGALQKRSLSQADRPSAFSYKLERVKSVSLPYTSSLARPGGTSGAPSHDGKDSASLEQKGQERNGLGSPLWDSLRPRSGLPHQYQGGTTEMRVGGAGGRWQENKQNEKQPHQQHQQQQQQQQQQQLPETYTLRADARHTSRLTPEPTALAVAELMRSPPVRWSSRSCRSLPPTPTPSYHHPLHPPLPAVGMVAERKKRFEL</sequence>
<feature type="domain" description="PH" evidence="3">
    <location>
        <begin position="49"/>
        <end position="155"/>
    </location>
</feature>
<proteinExistence type="predicted"/>
<dbReference type="SUPFAM" id="SSF50729">
    <property type="entry name" value="PH domain-like"/>
    <property type="match status" value="2"/>
</dbReference>
<dbReference type="Pfam" id="PF00169">
    <property type="entry name" value="PH"/>
    <property type="match status" value="1"/>
</dbReference>
<keyword evidence="4" id="KW-1185">Reference proteome</keyword>
<dbReference type="GO" id="GO:0051015">
    <property type="term" value="F:actin filament binding"/>
    <property type="evidence" value="ECO:0007669"/>
    <property type="project" value="TreeGrafter"/>
</dbReference>
<dbReference type="PANTHER" id="PTHR17271">
    <property type="entry name" value="PLECKSTRIN HOMOLOGY PH DOMAIN-CONTAINING PROTEIN"/>
    <property type="match status" value="1"/>
</dbReference>
<dbReference type="RefSeq" id="XP_014489440.1">
    <property type="nucleotide sequence ID" value="XM_014633954.1"/>
</dbReference>
<feature type="compositionally biased region" description="Low complexity" evidence="2">
    <location>
        <begin position="309"/>
        <end position="328"/>
    </location>
</feature>
<feature type="compositionally biased region" description="Low complexity" evidence="2">
    <location>
        <begin position="1113"/>
        <end position="1126"/>
    </location>
</feature>
<feature type="coiled-coil region" evidence="1">
    <location>
        <begin position="1915"/>
        <end position="1984"/>
    </location>
</feature>
<feature type="region of interest" description="Disordered" evidence="2">
    <location>
        <begin position="634"/>
        <end position="665"/>
    </location>
</feature>
<feature type="compositionally biased region" description="Basic and acidic residues" evidence="2">
    <location>
        <begin position="2138"/>
        <end position="2152"/>
    </location>
</feature>
<feature type="compositionally biased region" description="Basic residues" evidence="2">
    <location>
        <begin position="700"/>
        <end position="717"/>
    </location>
</feature>
<feature type="compositionally biased region" description="Basic and acidic residues" evidence="2">
    <location>
        <begin position="354"/>
        <end position="364"/>
    </location>
</feature>
<feature type="region of interest" description="Disordered" evidence="2">
    <location>
        <begin position="254"/>
        <end position="273"/>
    </location>
</feature>
<keyword evidence="1" id="KW-0175">Coiled coil</keyword>
<feature type="coiled-coil region" evidence="1">
    <location>
        <begin position="977"/>
        <end position="1071"/>
    </location>
</feature>
<feature type="region of interest" description="Disordered" evidence="2">
    <location>
        <begin position="579"/>
        <end position="622"/>
    </location>
</feature>
<feature type="compositionally biased region" description="Basic and acidic residues" evidence="2">
    <location>
        <begin position="2020"/>
        <end position="2031"/>
    </location>
</feature>
<dbReference type="CTD" id="34850"/>
<dbReference type="InterPro" id="IPR001849">
    <property type="entry name" value="PH_domain"/>
</dbReference>
<evidence type="ECO:0000259" key="3">
    <source>
        <dbReference type="PROSITE" id="PS50003"/>
    </source>
</evidence>
<feature type="region of interest" description="Disordered" evidence="2">
    <location>
        <begin position="677"/>
        <end position="731"/>
    </location>
</feature>
<dbReference type="GeneID" id="106752329"/>
<evidence type="ECO:0000256" key="2">
    <source>
        <dbReference type="SAM" id="MobiDB-lite"/>
    </source>
</evidence>
<dbReference type="KEGG" id="dqu:106752329"/>
<feature type="compositionally biased region" description="Basic and acidic residues" evidence="2">
    <location>
        <begin position="2191"/>
        <end position="2200"/>
    </location>
</feature>
<feature type="coiled-coil region" evidence="1">
    <location>
        <begin position="1741"/>
        <end position="1881"/>
    </location>
</feature>
<dbReference type="CDD" id="cd01236">
    <property type="entry name" value="PH_RIP"/>
    <property type="match status" value="1"/>
</dbReference>
<dbReference type="InterPro" id="IPR011993">
    <property type="entry name" value="PH-like_dom_sf"/>
</dbReference>
<organism evidence="4 5">
    <name type="scientific">Dinoponera quadriceps</name>
    <name type="common">South American ant</name>
    <dbReference type="NCBI Taxonomy" id="609295"/>
    <lineage>
        <taxon>Eukaryota</taxon>
        <taxon>Metazoa</taxon>
        <taxon>Ecdysozoa</taxon>
        <taxon>Arthropoda</taxon>
        <taxon>Hexapoda</taxon>
        <taxon>Insecta</taxon>
        <taxon>Pterygota</taxon>
        <taxon>Neoptera</taxon>
        <taxon>Endopterygota</taxon>
        <taxon>Hymenoptera</taxon>
        <taxon>Apocrita</taxon>
        <taxon>Aculeata</taxon>
        <taxon>Formicoidea</taxon>
        <taxon>Formicidae</taxon>
        <taxon>Ponerinae</taxon>
        <taxon>Ponerini</taxon>
        <taxon>Dinoponera</taxon>
    </lineage>
</organism>
<feature type="coiled-coil region" evidence="1">
    <location>
        <begin position="1398"/>
        <end position="1437"/>
    </location>
</feature>
<feature type="coiled-coil region" evidence="1">
    <location>
        <begin position="798"/>
        <end position="944"/>
    </location>
</feature>
<reference evidence="5" key="1">
    <citation type="submission" date="2025-08" db="UniProtKB">
        <authorList>
            <consortium name="RefSeq"/>
        </authorList>
    </citation>
    <scope>IDENTIFICATION</scope>
</reference>
<feature type="compositionally biased region" description="Polar residues" evidence="2">
    <location>
        <begin position="596"/>
        <end position="610"/>
    </location>
</feature>
<dbReference type="SMART" id="SM00233">
    <property type="entry name" value="PH"/>
    <property type="match status" value="2"/>
</dbReference>
<dbReference type="InterPro" id="IPR052223">
    <property type="entry name" value="Actin_Cytoskeleton_Reg"/>
</dbReference>
<gene>
    <name evidence="5" type="primary">LOC106752329</name>
</gene>
<evidence type="ECO:0000313" key="5">
    <source>
        <dbReference type="RefSeq" id="XP_014489440.1"/>
    </source>
</evidence>
<dbReference type="PROSITE" id="PS50003">
    <property type="entry name" value="PH_DOMAIN"/>
    <property type="match status" value="2"/>
</dbReference>
<feature type="region of interest" description="Disordered" evidence="2">
    <location>
        <begin position="1113"/>
        <end position="1151"/>
    </location>
</feature>
<dbReference type="InterPro" id="IPR039597">
    <property type="entry name" value="M-RIP_PH"/>
</dbReference>
<feature type="region of interest" description="Disordered" evidence="2">
    <location>
        <begin position="2248"/>
        <end position="2277"/>
    </location>
</feature>
<dbReference type="GO" id="GO:0015629">
    <property type="term" value="C:actin cytoskeleton"/>
    <property type="evidence" value="ECO:0007669"/>
    <property type="project" value="TreeGrafter"/>
</dbReference>
<dbReference type="PANTHER" id="PTHR17271:SF1">
    <property type="entry name" value="PROTEIN OUTSPREAD"/>
    <property type="match status" value="1"/>
</dbReference>
<dbReference type="Gene3D" id="2.30.29.30">
    <property type="entry name" value="Pleckstrin-homology domain (PH domain)/Phosphotyrosine-binding domain (PTB)"/>
    <property type="match status" value="2"/>
</dbReference>
<dbReference type="OrthoDB" id="9942268at2759"/>
<feature type="compositionally biased region" description="Low complexity" evidence="2">
    <location>
        <begin position="2202"/>
        <end position="2215"/>
    </location>
</feature>
<feature type="compositionally biased region" description="Low complexity" evidence="2">
    <location>
        <begin position="255"/>
        <end position="273"/>
    </location>
</feature>
<name>A0A6P3YEA6_DINQU</name>
<feature type="domain" description="PH" evidence="3">
    <location>
        <begin position="481"/>
        <end position="579"/>
    </location>
</feature>
<accession>A0A6P3YEA6</accession>